<organism evidence="13 14">
    <name type="scientific">Geothermobacter ehrlichii</name>
    <dbReference type="NCBI Taxonomy" id="213224"/>
    <lineage>
        <taxon>Bacteria</taxon>
        <taxon>Pseudomonadati</taxon>
        <taxon>Thermodesulfobacteriota</taxon>
        <taxon>Desulfuromonadia</taxon>
        <taxon>Desulfuromonadales</taxon>
        <taxon>Geothermobacteraceae</taxon>
        <taxon>Geothermobacter</taxon>
    </lineage>
</organism>
<dbReference type="PROSITE" id="PS50109">
    <property type="entry name" value="HIS_KIN"/>
    <property type="match status" value="1"/>
</dbReference>
<dbReference type="PANTHER" id="PTHR43065">
    <property type="entry name" value="SENSOR HISTIDINE KINASE"/>
    <property type="match status" value="1"/>
</dbReference>
<dbReference type="RefSeq" id="WP_148895254.1">
    <property type="nucleotide sequence ID" value="NZ_VNIB01000003.1"/>
</dbReference>
<evidence type="ECO:0000256" key="1">
    <source>
        <dbReference type="ARBA" id="ARBA00000085"/>
    </source>
</evidence>
<dbReference type="InterPro" id="IPR003594">
    <property type="entry name" value="HATPase_dom"/>
</dbReference>
<dbReference type="CDD" id="cd06225">
    <property type="entry name" value="HAMP"/>
    <property type="match status" value="1"/>
</dbReference>
<dbReference type="EMBL" id="VNIB01000003">
    <property type="protein sequence ID" value="TYO99334.1"/>
    <property type="molecule type" value="Genomic_DNA"/>
</dbReference>
<dbReference type="Pfam" id="PF00672">
    <property type="entry name" value="HAMP"/>
    <property type="match status" value="1"/>
</dbReference>
<keyword evidence="5" id="KW-0808">Transferase</keyword>
<keyword evidence="8" id="KW-0067">ATP-binding</keyword>
<protein>
    <recommendedName>
        <fullName evidence="3">histidine kinase</fullName>
        <ecNumber evidence="3">2.7.13.3</ecNumber>
    </recommendedName>
</protein>
<dbReference type="InterPro" id="IPR003661">
    <property type="entry name" value="HisK_dim/P_dom"/>
</dbReference>
<keyword evidence="10" id="KW-0812">Transmembrane</keyword>
<sequence>MRLTIKIAFALVLTLAIFFSIHSWQSVQRERVQIKASLSREARLVARTLAKMVDEIMERQGTEAALQFLRRASNLGRNLLVRWVWLGPGVDERNAPIDDEKLADAKVGEPVTILAETHAGEDYLFTYIPLATPEGRMGAIEVSESLEEMRGYVSESMRRSAFMLSAGIACSLLLITVIGSIWVDRPVKRLAAEADRIASGDFSSPLKGFGQDEFGELALALDRMRDQLASARNAEQLRLEALEKLRHTERLATLGRLSAGMAHELGTPLNVIAGRAKMLAAMADNEEVRRSAVIIGEQAERMTAIMRQLLNFARRNPPKKTPLNLDNLAAAVCELLRPTAEKQGITLYQSCDHPTPRVSADAGQLQQVLVNLAMNGIQAMPRGGNLTFRVFDPGEVNPPEEVAPAAGWVALSICDTGTGIEPDHLDHIFDPFFSTKDVGEGTGLGLSIAWGIARDHGGWIGVESTPGEGSCFTLYLPADQQHEKEMTA</sequence>
<feature type="transmembrane region" description="Helical" evidence="10">
    <location>
        <begin position="162"/>
        <end position="183"/>
    </location>
</feature>
<dbReference type="InterPro" id="IPR036890">
    <property type="entry name" value="HATPase_C_sf"/>
</dbReference>
<comment type="catalytic activity">
    <reaction evidence="1">
        <text>ATP + protein L-histidine = ADP + protein N-phospho-L-histidine.</text>
        <dbReference type="EC" id="2.7.13.3"/>
    </reaction>
</comment>
<comment type="caution">
    <text evidence="13">The sequence shown here is derived from an EMBL/GenBank/DDBJ whole genome shotgun (WGS) entry which is preliminary data.</text>
</comment>
<evidence type="ECO:0000256" key="7">
    <source>
        <dbReference type="ARBA" id="ARBA00022777"/>
    </source>
</evidence>
<keyword evidence="9" id="KW-0902">Two-component regulatory system</keyword>
<dbReference type="SMART" id="SM00387">
    <property type="entry name" value="HATPase_c"/>
    <property type="match status" value="1"/>
</dbReference>
<evidence type="ECO:0000313" key="14">
    <source>
        <dbReference type="Proteomes" id="UP000324159"/>
    </source>
</evidence>
<dbReference type="SMART" id="SM00304">
    <property type="entry name" value="HAMP"/>
    <property type="match status" value="1"/>
</dbReference>
<evidence type="ECO:0000313" key="13">
    <source>
        <dbReference type="EMBL" id="TYO99334.1"/>
    </source>
</evidence>
<dbReference type="InterPro" id="IPR004358">
    <property type="entry name" value="Sig_transdc_His_kin-like_C"/>
</dbReference>
<comment type="subcellular location">
    <subcellularLocation>
        <location evidence="2">Membrane</location>
    </subcellularLocation>
</comment>
<feature type="domain" description="Histidine kinase" evidence="11">
    <location>
        <begin position="260"/>
        <end position="480"/>
    </location>
</feature>
<dbReference type="InterPro" id="IPR003660">
    <property type="entry name" value="HAMP_dom"/>
</dbReference>
<dbReference type="SMART" id="SM00388">
    <property type="entry name" value="HisKA"/>
    <property type="match status" value="1"/>
</dbReference>
<dbReference type="Gene3D" id="3.30.565.10">
    <property type="entry name" value="Histidine kinase-like ATPase, C-terminal domain"/>
    <property type="match status" value="1"/>
</dbReference>
<dbReference type="PANTHER" id="PTHR43065:SF46">
    <property type="entry name" value="C4-DICARBOXYLATE TRANSPORT SENSOR PROTEIN DCTB"/>
    <property type="match status" value="1"/>
</dbReference>
<dbReference type="SUPFAM" id="SSF47384">
    <property type="entry name" value="Homodimeric domain of signal transducing histidine kinase"/>
    <property type="match status" value="1"/>
</dbReference>
<reference evidence="13 14" key="1">
    <citation type="submission" date="2019-07" db="EMBL/GenBank/DDBJ databases">
        <title>Genomic Encyclopedia of Type Strains, Phase IV (KMG-IV): sequencing the most valuable type-strain genomes for metagenomic binning, comparative biology and taxonomic classification.</title>
        <authorList>
            <person name="Goeker M."/>
        </authorList>
    </citation>
    <scope>NUCLEOTIDE SEQUENCE [LARGE SCALE GENOMIC DNA]</scope>
    <source>
        <strain evidence="13 14">SS015</strain>
    </source>
</reference>
<keyword evidence="6" id="KW-0547">Nucleotide-binding</keyword>
<proteinExistence type="predicted"/>
<dbReference type="Pfam" id="PF00512">
    <property type="entry name" value="HisKA"/>
    <property type="match status" value="1"/>
</dbReference>
<dbReference type="Gene3D" id="1.10.287.130">
    <property type="match status" value="1"/>
</dbReference>
<evidence type="ECO:0000259" key="12">
    <source>
        <dbReference type="PROSITE" id="PS50885"/>
    </source>
</evidence>
<dbReference type="GO" id="GO:0000155">
    <property type="term" value="F:phosphorelay sensor kinase activity"/>
    <property type="evidence" value="ECO:0007669"/>
    <property type="project" value="InterPro"/>
</dbReference>
<name>A0A5D3WM15_9BACT</name>
<evidence type="ECO:0000256" key="9">
    <source>
        <dbReference type="ARBA" id="ARBA00023012"/>
    </source>
</evidence>
<dbReference type="Pfam" id="PF02518">
    <property type="entry name" value="HATPase_c"/>
    <property type="match status" value="1"/>
</dbReference>
<evidence type="ECO:0000259" key="11">
    <source>
        <dbReference type="PROSITE" id="PS50109"/>
    </source>
</evidence>
<keyword evidence="4" id="KW-0597">Phosphoprotein</keyword>
<dbReference type="PRINTS" id="PR00344">
    <property type="entry name" value="BCTRLSENSOR"/>
</dbReference>
<evidence type="ECO:0000256" key="6">
    <source>
        <dbReference type="ARBA" id="ARBA00022741"/>
    </source>
</evidence>
<keyword evidence="10" id="KW-1133">Transmembrane helix</keyword>
<dbReference type="GO" id="GO:0016020">
    <property type="term" value="C:membrane"/>
    <property type="evidence" value="ECO:0007669"/>
    <property type="project" value="UniProtKB-SubCell"/>
</dbReference>
<dbReference type="Proteomes" id="UP000324159">
    <property type="component" value="Unassembled WGS sequence"/>
</dbReference>
<gene>
    <name evidence="13" type="ORF">EDC39_103180</name>
</gene>
<evidence type="ECO:0000256" key="8">
    <source>
        <dbReference type="ARBA" id="ARBA00022840"/>
    </source>
</evidence>
<evidence type="ECO:0000256" key="2">
    <source>
        <dbReference type="ARBA" id="ARBA00004370"/>
    </source>
</evidence>
<dbReference type="InterPro" id="IPR036097">
    <property type="entry name" value="HisK_dim/P_sf"/>
</dbReference>
<evidence type="ECO:0000256" key="4">
    <source>
        <dbReference type="ARBA" id="ARBA00022553"/>
    </source>
</evidence>
<dbReference type="CDD" id="cd00082">
    <property type="entry name" value="HisKA"/>
    <property type="match status" value="1"/>
</dbReference>
<keyword evidence="7 13" id="KW-0418">Kinase</keyword>
<dbReference type="EC" id="2.7.13.3" evidence="3"/>
<evidence type="ECO:0000256" key="3">
    <source>
        <dbReference type="ARBA" id="ARBA00012438"/>
    </source>
</evidence>
<dbReference type="OrthoDB" id="9781147at2"/>
<dbReference type="AlphaFoldDB" id="A0A5D3WM15"/>
<dbReference type="PROSITE" id="PS50885">
    <property type="entry name" value="HAMP"/>
    <property type="match status" value="1"/>
</dbReference>
<dbReference type="SUPFAM" id="SSF158472">
    <property type="entry name" value="HAMP domain-like"/>
    <property type="match status" value="1"/>
</dbReference>
<dbReference type="InterPro" id="IPR005467">
    <property type="entry name" value="His_kinase_dom"/>
</dbReference>
<keyword evidence="10" id="KW-0472">Membrane</keyword>
<dbReference type="GO" id="GO:0005524">
    <property type="term" value="F:ATP binding"/>
    <property type="evidence" value="ECO:0007669"/>
    <property type="project" value="UniProtKB-KW"/>
</dbReference>
<keyword evidence="14" id="KW-1185">Reference proteome</keyword>
<evidence type="ECO:0000256" key="10">
    <source>
        <dbReference type="SAM" id="Phobius"/>
    </source>
</evidence>
<dbReference type="Gene3D" id="6.10.340.10">
    <property type="match status" value="1"/>
</dbReference>
<dbReference type="SUPFAM" id="SSF55874">
    <property type="entry name" value="ATPase domain of HSP90 chaperone/DNA topoisomerase II/histidine kinase"/>
    <property type="match status" value="1"/>
</dbReference>
<feature type="domain" description="HAMP" evidence="12">
    <location>
        <begin position="181"/>
        <end position="233"/>
    </location>
</feature>
<evidence type="ECO:0000256" key="5">
    <source>
        <dbReference type="ARBA" id="ARBA00022679"/>
    </source>
</evidence>
<accession>A0A5D3WM15</accession>